<dbReference type="NCBIfam" id="TIGR01726">
    <property type="entry name" value="HEQRo_perm_3TM"/>
    <property type="match status" value="1"/>
</dbReference>
<dbReference type="AlphaFoldDB" id="A0AAP7CB46"/>
<sequence>MASSVRATVLYDAPGPKAVRRNYIYTAITIAVLLLVGWWVLSKLATHGQLDAERWTPFIQGNTWTTYIIPGLVGTIKAAVVSVLLAIVFGVIFGLGRLAPNKIVRGFCAVVVEFFRAIPVLLLMIFLYQVFAVYKIVPPASLAFWAVVVALTLYNGSVIAEILRAGIKSLPRGQTEAAQALGLSHWQTMGKILLPQSVAAMLPALISQMVIALKDSALGYQIGYVEVVRSGTQVASANRNYLASLIVVAIIMILINYALTMLATRVERQLRAGRARRNPFAKVPTAGKEVGLDTKDTVNLDWQAPGYQQIDNPVEKH</sequence>
<feature type="transmembrane region" description="Helical" evidence="7">
    <location>
        <begin position="143"/>
        <end position="163"/>
    </location>
</feature>
<keyword evidence="5 7" id="KW-1133">Transmembrane helix</keyword>
<keyword evidence="6 7" id="KW-0472">Membrane</keyword>
<gene>
    <name evidence="9" type="ORF">HC138_00150</name>
</gene>
<protein>
    <submittedName>
        <fullName evidence="9">Amino acid ABC transporter permease</fullName>
    </submittedName>
</protein>
<dbReference type="PROSITE" id="PS50928">
    <property type="entry name" value="ABC_TM1"/>
    <property type="match status" value="1"/>
</dbReference>
<dbReference type="GO" id="GO:0006865">
    <property type="term" value="P:amino acid transport"/>
    <property type="evidence" value="ECO:0007669"/>
    <property type="project" value="TreeGrafter"/>
</dbReference>
<evidence type="ECO:0000256" key="7">
    <source>
        <dbReference type="RuleBase" id="RU363032"/>
    </source>
</evidence>
<keyword evidence="3" id="KW-1003">Cell membrane</keyword>
<dbReference type="InterPro" id="IPR000515">
    <property type="entry name" value="MetI-like"/>
</dbReference>
<evidence type="ECO:0000256" key="2">
    <source>
        <dbReference type="ARBA" id="ARBA00022448"/>
    </source>
</evidence>
<dbReference type="GO" id="GO:0022857">
    <property type="term" value="F:transmembrane transporter activity"/>
    <property type="evidence" value="ECO:0007669"/>
    <property type="project" value="InterPro"/>
</dbReference>
<dbReference type="SUPFAM" id="SSF161098">
    <property type="entry name" value="MetI-like"/>
    <property type="match status" value="1"/>
</dbReference>
<dbReference type="PANTHER" id="PTHR30614:SF21">
    <property type="entry name" value="AMINO ACID ABC TRANSPORTER PERMEASE"/>
    <property type="match status" value="1"/>
</dbReference>
<dbReference type="EMBL" id="JAAUVV010000001">
    <property type="protein sequence ID" value="NJJ02794.1"/>
    <property type="molecule type" value="Genomic_DNA"/>
</dbReference>
<comment type="caution">
    <text evidence="9">The sequence shown here is derived from an EMBL/GenBank/DDBJ whole genome shotgun (WGS) entry which is preliminary data.</text>
</comment>
<dbReference type="InterPro" id="IPR043429">
    <property type="entry name" value="ArtM/GltK/GlnP/TcyL/YhdX-like"/>
</dbReference>
<keyword evidence="4 7" id="KW-0812">Transmembrane</keyword>
<evidence type="ECO:0000313" key="9">
    <source>
        <dbReference type="EMBL" id="NJJ02794.1"/>
    </source>
</evidence>
<evidence type="ECO:0000313" key="10">
    <source>
        <dbReference type="Proteomes" id="UP000591626"/>
    </source>
</evidence>
<feature type="transmembrane region" description="Helical" evidence="7">
    <location>
        <begin position="241"/>
        <end position="264"/>
    </location>
</feature>
<dbReference type="RefSeq" id="WP_070569957.1">
    <property type="nucleotide sequence ID" value="NZ_JAAUVV010000001.1"/>
</dbReference>
<evidence type="ECO:0000256" key="6">
    <source>
        <dbReference type="ARBA" id="ARBA00023136"/>
    </source>
</evidence>
<evidence type="ECO:0000256" key="4">
    <source>
        <dbReference type="ARBA" id="ARBA00022692"/>
    </source>
</evidence>
<dbReference type="GO" id="GO:0043190">
    <property type="term" value="C:ATP-binding cassette (ABC) transporter complex"/>
    <property type="evidence" value="ECO:0007669"/>
    <property type="project" value="InterPro"/>
</dbReference>
<keyword evidence="2 7" id="KW-0813">Transport</keyword>
<evidence type="ECO:0000256" key="1">
    <source>
        <dbReference type="ARBA" id="ARBA00004651"/>
    </source>
</evidence>
<organism evidence="9 10">
    <name type="scientific">Corynebacterium coyleae</name>
    <dbReference type="NCBI Taxonomy" id="53374"/>
    <lineage>
        <taxon>Bacteria</taxon>
        <taxon>Bacillati</taxon>
        <taxon>Actinomycetota</taxon>
        <taxon>Actinomycetes</taxon>
        <taxon>Mycobacteriales</taxon>
        <taxon>Corynebacteriaceae</taxon>
        <taxon>Corynebacterium</taxon>
    </lineage>
</organism>
<feature type="domain" description="ABC transmembrane type-1" evidence="8">
    <location>
        <begin position="72"/>
        <end position="263"/>
    </location>
</feature>
<feature type="transmembrane region" description="Helical" evidence="7">
    <location>
        <begin position="67"/>
        <end position="95"/>
    </location>
</feature>
<comment type="similarity">
    <text evidence="7">Belongs to the binding-protein-dependent transport system permease family.</text>
</comment>
<feature type="transmembrane region" description="Helical" evidence="7">
    <location>
        <begin position="23"/>
        <end position="41"/>
    </location>
</feature>
<accession>A0AAP7CB46</accession>
<evidence type="ECO:0000256" key="3">
    <source>
        <dbReference type="ARBA" id="ARBA00022475"/>
    </source>
</evidence>
<dbReference type="InterPro" id="IPR010065">
    <property type="entry name" value="AA_ABC_transptr_permease_3TM"/>
</dbReference>
<dbReference type="CDD" id="cd06261">
    <property type="entry name" value="TM_PBP2"/>
    <property type="match status" value="1"/>
</dbReference>
<proteinExistence type="inferred from homology"/>
<dbReference type="Pfam" id="PF00528">
    <property type="entry name" value="BPD_transp_1"/>
    <property type="match status" value="1"/>
</dbReference>
<comment type="subcellular location">
    <subcellularLocation>
        <location evidence="1 7">Cell membrane</location>
        <topology evidence="1 7">Multi-pass membrane protein</topology>
    </subcellularLocation>
</comment>
<dbReference type="InterPro" id="IPR035906">
    <property type="entry name" value="MetI-like_sf"/>
</dbReference>
<reference evidence="9 10" key="1">
    <citation type="submission" date="2020-03" db="EMBL/GenBank/DDBJ databases">
        <title>Draft genome sequences of bacterial isolates from the female urobiome.</title>
        <authorList>
            <person name="Miller-Ensminger T."/>
            <person name="Wolfe A.J."/>
            <person name="Putonti C."/>
        </authorList>
    </citation>
    <scope>NUCLEOTIDE SEQUENCE [LARGE SCALE GENOMIC DNA]</scope>
    <source>
        <strain evidence="9 10">UMB8490</strain>
    </source>
</reference>
<name>A0AAP7CB46_9CORY</name>
<evidence type="ECO:0000259" key="8">
    <source>
        <dbReference type="PROSITE" id="PS50928"/>
    </source>
</evidence>
<dbReference type="Proteomes" id="UP000591626">
    <property type="component" value="Unassembled WGS sequence"/>
</dbReference>
<evidence type="ECO:0000256" key="5">
    <source>
        <dbReference type="ARBA" id="ARBA00022989"/>
    </source>
</evidence>
<dbReference type="PANTHER" id="PTHR30614">
    <property type="entry name" value="MEMBRANE COMPONENT OF AMINO ACID ABC TRANSPORTER"/>
    <property type="match status" value="1"/>
</dbReference>
<feature type="transmembrane region" description="Helical" evidence="7">
    <location>
        <begin position="107"/>
        <end position="131"/>
    </location>
</feature>
<dbReference type="Gene3D" id="1.10.3720.10">
    <property type="entry name" value="MetI-like"/>
    <property type="match status" value="1"/>
</dbReference>